<dbReference type="SUPFAM" id="SSF51182">
    <property type="entry name" value="RmlC-like cupins"/>
    <property type="match status" value="1"/>
</dbReference>
<dbReference type="Pfam" id="PF02311">
    <property type="entry name" value="AraC_binding"/>
    <property type="match status" value="1"/>
</dbReference>
<organism evidence="3 4">
    <name type="scientific">Brevibacterium jeotgali</name>
    <dbReference type="NCBI Taxonomy" id="1262550"/>
    <lineage>
        <taxon>Bacteria</taxon>
        <taxon>Bacillati</taxon>
        <taxon>Actinomycetota</taxon>
        <taxon>Actinomycetes</taxon>
        <taxon>Micrococcales</taxon>
        <taxon>Brevibacteriaceae</taxon>
        <taxon>Brevibacterium</taxon>
    </lineage>
</organism>
<name>A0A2H1L605_9MICO</name>
<protein>
    <recommendedName>
        <fullName evidence="2">AraC-type arabinose-binding/dimerisation domain-containing protein</fullName>
    </recommendedName>
</protein>
<dbReference type="OrthoDB" id="4411894at2"/>
<dbReference type="InterPro" id="IPR014710">
    <property type="entry name" value="RmlC-like_jellyroll"/>
</dbReference>
<evidence type="ECO:0000313" key="4">
    <source>
        <dbReference type="Proteomes" id="UP000234462"/>
    </source>
</evidence>
<dbReference type="AlphaFoldDB" id="A0A2H1L605"/>
<evidence type="ECO:0000259" key="2">
    <source>
        <dbReference type="Pfam" id="PF02311"/>
    </source>
</evidence>
<dbReference type="Gene3D" id="2.60.120.10">
    <property type="entry name" value="Jelly Rolls"/>
    <property type="match status" value="1"/>
</dbReference>
<dbReference type="GO" id="GO:0003677">
    <property type="term" value="F:DNA binding"/>
    <property type="evidence" value="ECO:0007669"/>
    <property type="project" value="UniProtKB-KW"/>
</dbReference>
<dbReference type="InterPro" id="IPR011051">
    <property type="entry name" value="RmlC_Cupin_sf"/>
</dbReference>
<evidence type="ECO:0000256" key="1">
    <source>
        <dbReference type="ARBA" id="ARBA00023125"/>
    </source>
</evidence>
<evidence type="ECO:0000313" key="3">
    <source>
        <dbReference type="EMBL" id="SMY12336.1"/>
    </source>
</evidence>
<reference evidence="4" key="1">
    <citation type="submission" date="2017-03" db="EMBL/GenBank/DDBJ databases">
        <authorList>
            <person name="Monnet C."/>
        </authorList>
    </citation>
    <scope>NUCLEOTIDE SEQUENCE [LARGE SCALE GENOMIC DNA]</scope>
    <source>
        <strain evidence="4">SJ5-8</strain>
    </source>
</reference>
<sequence length="93" mass="10054">MKKTIPLDEGTDLVAKKMVGTGGTPFPRHSASHESVLVMVDGSCTITFPHVVRELQTGDTFIVPAHEVHQVVGTPDFAAVHVMPKNIRFAFTA</sequence>
<dbReference type="InterPro" id="IPR003313">
    <property type="entry name" value="AraC-bd"/>
</dbReference>
<proteinExistence type="predicted"/>
<dbReference type="GO" id="GO:0006355">
    <property type="term" value="P:regulation of DNA-templated transcription"/>
    <property type="evidence" value="ECO:0007669"/>
    <property type="project" value="InterPro"/>
</dbReference>
<keyword evidence="4" id="KW-1185">Reference proteome</keyword>
<accession>A0A2H1L605</accession>
<gene>
    <name evidence="3" type="ORF">BJEO58_01930</name>
</gene>
<feature type="domain" description="AraC-type arabinose-binding/dimerisation" evidence="2">
    <location>
        <begin position="26"/>
        <end position="71"/>
    </location>
</feature>
<dbReference type="EMBL" id="FXZM01000009">
    <property type="protein sequence ID" value="SMY12336.1"/>
    <property type="molecule type" value="Genomic_DNA"/>
</dbReference>
<keyword evidence="1" id="KW-0238">DNA-binding</keyword>
<dbReference type="RefSeq" id="WP_101589283.1">
    <property type="nucleotide sequence ID" value="NZ_FXZM01000009.1"/>
</dbReference>
<dbReference type="Proteomes" id="UP000234462">
    <property type="component" value="Unassembled WGS sequence"/>
</dbReference>